<proteinExistence type="predicted"/>
<keyword evidence="1" id="KW-1133">Transmembrane helix</keyword>
<accession>A0A4C1SH66</accession>
<dbReference type="AlphaFoldDB" id="A0A4C1SH66"/>
<gene>
    <name evidence="2" type="ORF">EVAR_102579_1</name>
</gene>
<sequence>MASSQLHEDNGTTVLSLYIPSPLILNELAAILSTLMRPYILLGGFNVITPFGVVVASISLAGLRINSTIDLQSILLQTPCQLSPQAMISVADDMFPLKKHSVVAFRPWCDQECTRAAEKRS</sequence>
<name>A0A4C1SH66_EUMVA</name>
<feature type="transmembrane region" description="Helical" evidence="1">
    <location>
        <begin position="39"/>
        <end position="63"/>
    </location>
</feature>
<keyword evidence="1" id="KW-0472">Membrane</keyword>
<evidence type="ECO:0000256" key="1">
    <source>
        <dbReference type="SAM" id="Phobius"/>
    </source>
</evidence>
<protein>
    <submittedName>
        <fullName evidence="2">Uncharacterized protein</fullName>
    </submittedName>
</protein>
<keyword evidence="3" id="KW-1185">Reference proteome</keyword>
<dbReference type="Proteomes" id="UP000299102">
    <property type="component" value="Unassembled WGS sequence"/>
</dbReference>
<keyword evidence="1" id="KW-0812">Transmembrane</keyword>
<reference evidence="2 3" key="1">
    <citation type="journal article" date="2019" name="Commun. Biol.">
        <title>The bagworm genome reveals a unique fibroin gene that provides high tensile strength.</title>
        <authorList>
            <person name="Kono N."/>
            <person name="Nakamura H."/>
            <person name="Ohtoshi R."/>
            <person name="Tomita M."/>
            <person name="Numata K."/>
            <person name="Arakawa K."/>
        </authorList>
    </citation>
    <scope>NUCLEOTIDE SEQUENCE [LARGE SCALE GENOMIC DNA]</scope>
</reference>
<organism evidence="2 3">
    <name type="scientific">Eumeta variegata</name>
    <name type="common">Bagworm moth</name>
    <name type="synonym">Eumeta japonica</name>
    <dbReference type="NCBI Taxonomy" id="151549"/>
    <lineage>
        <taxon>Eukaryota</taxon>
        <taxon>Metazoa</taxon>
        <taxon>Ecdysozoa</taxon>
        <taxon>Arthropoda</taxon>
        <taxon>Hexapoda</taxon>
        <taxon>Insecta</taxon>
        <taxon>Pterygota</taxon>
        <taxon>Neoptera</taxon>
        <taxon>Endopterygota</taxon>
        <taxon>Lepidoptera</taxon>
        <taxon>Glossata</taxon>
        <taxon>Ditrysia</taxon>
        <taxon>Tineoidea</taxon>
        <taxon>Psychidae</taxon>
        <taxon>Oiketicinae</taxon>
        <taxon>Eumeta</taxon>
    </lineage>
</organism>
<dbReference type="OrthoDB" id="8058536at2759"/>
<evidence type="ECO:0000313" key="2">
    <source>
        <dbReference type="EMBL" id="GBP01513.1"/>
    </source>
</evidence>
<evidence type="ECO:0000313" key="3">
    <source>
        <dbReference type="Proteomes" id="UP000299102"/>
    </source>
</evidence>
<dbReference type="EMBL" id="BGZK01003457">
    <property type="protein sequence ID" value="GBP01513.1"/>
    <property type="molecule type" value="Genomic_DNA"/>
</dbReference>
<comment type="caution">
    <text evidence="2">The sequence shown here is derived from an EMBL/GenBank/DDBJ whole genome shotgun (WGS) entry which is preliminary data.</text>
</comment>